<feature type="transmembrane region" description="Helical" evidence="6">
    <location>
        <begin position="175"/>
        <end position="196"/>
    </location>
</feature>
<dbReference type="InterPro" id="IPR051449">
    <property type="entry name" value="ABC-2_transporter_component"/>
</dbReference>
<feature type="transmembrane region" description="Helical" evidence="6">
    <location>
        <begin position="312"/>
        <end position="328"/>
    </location>
</feature>
<feature type="transmembrane region" description="Helical" evidence="6">
    <location>
        <begin position="225"/>
        <end position="250"/>
    </location>
</feature>
<dbReference type="GO" id="GO:0140359">
    <property type="term" value="F:ABC-type transporter activity"/>
    <property type="evidence" value="ECO:0007669"/>
    <property type="project" value="InterPro"/>
</dbReference>
<evidence type="ECO:0000256" key="2">
    <source>
        <dbReference type="ARBA" id="ARBA00022475"/>
    </source>
</evidence>
<keyword evidence="3 6" id="KW-0812">Transmembrane</keyword>
<evidence type="ECO:0000256" key="4">
    <source>
        <dbReference type="ARBA" id="ARBA00022989"/>
    </source>
</evidence>
<dbReference type="GO" id="GO:0005886">
    <property type="term" value="C:plasma membrane"/>
    <property type="evidence" value="ECO:0007669"/>
    <property type="project" value="UniProtKB-SubCell"/>
</dbReference>
<evidence type="ECO:0000256" key="6">
    <source>
        <dbReference type="SAM" id="Phobius"/>
    </source>
</evidence>
<dbReference type="PANTHER" id="PTHR30294">
    <property type="entry name" value="MEMBRANE COMPONENT OF ABC TRANSPORTER YHHJ-RELATED"/>
    <property type="match status" value="1"/>
</dbReference>
<dbReference type="EMBL" id="CP000413">
    <property type="protein sequence ID" value="ABJ61018.1"/>
    <property type="molecule type" value="Genomic_DNA"/>
</dbReference>
<evidence type="ECO:0000259" key="7">
    <source>
        <dbReference type="Pfam" id="PF12698"/>
    </source>
</evidence>
<dbReference type="PANTHER" id="PTHR30294:SF29">
    <property type="entry name" value="MULTIDRUG ABC TRANSPORTER PERMEASE YBHS-RELATED"/>
    <property type="match status" value="1"/>
</dbReference>
<evidence type="ECO:0000313" key="8">
    <source>
        <dbReference type="EMBL" id="ABJ61018.1"/>
    </source>
</evidence>
<comment type="subcellular location">
    <subcellularLocation>
        <location evidence="1">Cell membrane</location>
        <topology evidence="1">Multi-pass membrane protein</topology>
    </subcellularLocation>
</comment>
<dbReference type="KEGG" id="lga:LGAS_1730"/>
<protein>
    <submittedName>
        <fullName evidence="8">ABC-type Na+ efflux pump, permease component</fullName>
    </submittedName>
</protein>
<dbReference type="InterPro" id="IPR013525">
    <property type="entry name" value="ABC2_TM"/>
</dbReference>
<name>A0A805ZRQ8_LACGA</name>
<keyword evidence="5 6" id="KW-0472">Membrane</keyword>
<evidence type="ECO:0000256" key="5">
    <source>
        <dbReference type="ARBA" id="ARBA00023136"/>
    </source>
</evidence>
<accession>A0A805ZRQ8</accession>
<evidence type="ECO:0000256" key="1">
    <source>
        <dbReference type="ARBA" id="ARBA00004651"/>
    </source>
</evidence>
<keyword evidence="2" id="KW-1003">Cell membrane</keyword>
<gene>
    <name evidence="8" type="ordered locus">LGAS_1730</name>
</gene>
<evidence type="ECO:0000313" key="9">
    <source>
        <dbReference type="Proteomes" id="UP000000664"/>
    </source>
</evidence>
<keyword evidence="4 6" id="KW-1133">Transmembrane helix</keyword>
<feature type="domain" description="ABC-2 type transporter transmembrane" evidence="7">
    <location>
        <begin position="22"/>
        <end position="380"/>
    </location>
</feature>
<evidence type="ECO:0000256" key="3">
    <source>
        <dbReference type="ARBA" id="ARBA00022692"/>
    </source>
</evidence>
<proteinExistence type="predicted"/>
<dbReference type="AlphaFoldDB" id="A0A805ZRQ8"/>
<feature type="transmembrane region" description="Helical" evidence="6">
    <location>
        <begin position="334"/>
        <end position="352"/>
    </location>
</feature>
<organism evidence="8 9">
    <name type="scientific">Lactobacillus gasseri (strain ATCC 33323 / DSM 20243 / BCRC 14619 / CIP 102991 / JCM 1131 / KCTC 3163 / NCIMB 11718 / NCTC 13722 / AM63)</name>
    <dbReference type="NCBI Taxonomy" id="324831"/>
    <lineage>
        <taxon>Bacteria</taxon>
        <taxon>Bacillati</taxon>
        <taxon>Bacillota</taxon>
        <taxon>Bacilli</taxon>
        <taxon>Lactobacillales</taxon>
        <taxon>Lactobacillaceae</taxon>
        <taxon>Lactobacillus</taxon>
    </lineage>
</organism>
<feature type="transmembrane region" description="Helical" evidence="6">
    <location>
        <begin position="364"/>
        <end position="382"/>
    </location>
</feature>
<dbReference type="Pfam" id="PF12698">
    <property type="entry name" value="ABC2_membrane_3"/>
    <property type="match status" value="1"/>
</dbReference>
<dbReference type="Proteomes" id="UP000000664">
    <property type="component" value="Chromosome"/>
</dbReference>
<feature type="transmembrane region" description="Helical" evidence="6">
    <location>
        <begin position="270"/>
        <end position="300"/>
    </location>
</feature>
<sequence length="411" mass="46400">MKIMNKTWLVAKETYRREVKNWSFLLMIFAPFIVLVISFFFGMSSSSAFDDNTKVGIVSQNENLLQPLKKTKDFDMYKDKVKAEKAYQAGDINGYIVVKNNSTQLGATYYGSEGLDGDLKDELMRVLNTQQQVLNLKNAKLNNQQLKSLSQKVKFTEKTNSKKLGASDEKNLKTATFWILIFVLYFLVQTYSTIMAQDIASEKGTKIMEMIFSSMPGGNYFDGKVLGIFMEILTQLLIYALMFSGFYYLAPQITGVKETFAQVKPAIDQVLGQIISWGLVFIVLGLILYIVYAAVCGAIVTKAEDTNKAVQPLVYLTLLGLFSSMSLSNNPDSIFVIIMSYVPFLSSFLMPLRLIKGNATNLEAEISMLILVIFLVGSIWWIRKIYPSLILQTDDNGMWKNMKRALQGIKE</sequence>
<reference evidence="8 9" key="1">
    <citation type="journal article" date="2006" name="Proc. Natl. Acad. Sci. U.S.A.">
        <title>Comparative genomics of the lactic acid bacteria.</title>
        <authorList>
            <person name="Makarova K."/>
            <person name="Slesarev A."/>
            <person name="Wolf Y."/>
            <person name="Sorokin A."/>
            <person name="Mirkin B."/>
            <person name="Koonin E."/>
            <person name="Pavlov A."/>
            <person name="Pavlova N."/>
            <person name="Karamychev V."/>
            <person name="Polouchine N."/>
            <person name="Shakhova V."/>
            <person name="Grigoriev I."/>
            <person name="Lou Y."/>
            <person name="Rohksar D."/>
            <person name="Lucas S."/>
            <person name="Huang K."/>
            <person name="Goodstein D.M."/>
            <person name="Hawkins T."/>
            <person name="Plengvidhya V."/>
            <person name="Welker D."/>
            <person name="Hughes J."/>
            <person name="Goh Y."/>
            <person name="Benson A."/>
            <person name="Baldwin K."/>
            <person name="Lee J.H."/>
            <person name="Diaz-Muniz I."/>
            <person name="Dosti B."/>
            <person name="Smeianov V."/>
            <person name="Wechter W."/>
            <person name="Barabote R."/>
            <person name="Lorca G."/>
            <person name="Altermann E."/>
            <person name="Barrangou R."/>
            <person name="Ganesan B."/>
            <person name="Xie Y."/>
            <person name="Rawsthorne H."/>
            <person name="Tamir D."/>
            <person name="Parker C."/>
            <person name="Breidt F."/>
            <person name="Broadbent J."/>
            <person name="Hutkins R."/>
            <person name="O'Sullivan D."/>
            <person name="Steele J."/>
            <person name="Unlu G."/>
            <person name="Saier M."/>
            <person name="Klaenhammer T."/>
            <person name="Richardson P."/>
            <person name="Kozyavkin S."/>
            <person name="Weimer B."/>
            <person name="Mills D."/>
        </authorList>
    </citation>
    <scope>NUCLEOTIDE SEQUENCE [LARGE SCALE GENOMIC DNA]</scope>
    <source>
        <strain evidence="9">ATCC 33323 / DSM 20243 / BCRC 14619 / CIP 102991 / JCM 1131 / KCTC 3163 / NCIMB 11718 / NCTC 13722 / AM63</strain>
    </source>
</reference>
<feature type="transmembrane region" description="Helical" evidence="6">
    <location>
        <begin position="21"/>
        <end position="41"/>
    </location>
</feature>